<dbReference type="STRING" id="428992.SAMN05216272_102164"/>
<organism evidence="1 2">
    <name type="scientific">Pseudomonas panipatensis</name>
    <dbReference type="NCBI Taxonomy" id="428992"/>
    <lineage>
        <taxon>Bacteria</taxon>
        <taxon>Pseudomonadati</taxon>
        <taxon>Pseudomonadota</taxon>
        <taxon>Gammaproteobacteria</taxon>
        <taxon>Pseudomonadales</taxon>
        <taxon>Pseudomonadaceae</taxon>
        <taxon>Pseudomonas</taxon>
    </lineage>
</organism>
<name>A0A1G8DUE5_9PSED</name>
<evidence type="ECO:0008006" key="3">
    <source>
        <dbReference type="Google" id="ProtNLM"/>
    </source>
</evidence>
<evidence type="ECO:0000313" key="2">
    <source>
        <dbReference type="Proteomes" id="UP000199636"/>
    </source>
</evidence>
<dbReference type="RefSeq" id="WP_244507149.1">
    <property type="nucleotide sequence ID" value="NZ_FNDS01000002.1"/>
</dbReference>
<dbReference type="Proteomes" id="UP000199636">
    <property type="component" value="Unassembled WGS sequence"/>
</dbReference>
<accession>A0A1G8DUE5</accession>
<dbReference type="Pfam" id="PF11162">
    <property type="entry name" value="DUF2946"/>
    <property type="match status" value="1"/>
</dbReference>
<protein>
    <recommendedName>
        <fullName evidence="3">DUF2946 domain-containing protein</fullName>
    </recommendedName>
</protein>
<dbReference type="EMBL" id="FNDS01000002">
    <property type="protein sequence ID" value="SDH61201.1"/>
    <property type="molecule type" value="Genomic_DNA"/>
</dbReference>
<keyword evidence="2" id="KW-1185">Reference proteome</keyword>
<gene>
    <name evidence="1" type="ORF">SAMN05216272_102164</name>
</gene>
<evidence type="ECO:0000313" key="1">
    <source>
        <dbReference type="EMBL" id="SDH61201.1"/>
    </source>
</evidence>
<reference evidence="2" key="1">
    <citation type="submission" date="2016-10" db="EMBL/GenBank/DDBJ databases">
        <authorList>
            <person name="Varghese N."/>
            <person name="Submissions S."/>
        </authorList>
    </citation>
    <scope>NUCLEOTIDE SEQUENCE [LARGE SCALE GENOMIC DNA]</scope>
    <source>
        <strain evidence="2">CCM 7469</strain>
    </source>
</reference>
<sequence>MSVLRRQGNRQGSAIWLALFAMLMIQVGPLLSQSLPMQPATQVMHGLEELACSAEQRAVAHQDQDAAQRAPFSAEHFMEKCAYCGLLIHSPALEAASLALPADLPGAEAAPSAVLAQRTPASPVFPGARSRAPPVPIV</sequence>
<proteinExistence type="predicted"/>
<dbReference type="AlphaFoldDB" id="A0A1G8DUE5"/>
<dbReference type="InterPro" id="IPR021333">
    <property type="entry name" value="DUF2946"/>
</dbReference>